<dbReference type="AlphaFoldDB" id="A0A084BCP2"/>
<evidence type="ECO:0008006" key="3">
    <source>
        <dbReference type="Google" id="ProtNLM"/>
    </source>
</evidence>
<dbReference type="Proteomes" id="UP000028045">
    <property type="component" value="Unassembled WGS sequence"/>
</dbReference>
<accession>A0A084BCP2</accession>
<keyword evidence="2" id="KW-1185">Reference proteome</keyword>
<evidence type="ECO:0000313" key="2">
    <source>
        <dbReference type="Proteomes" id="UP000028045"/>
    </source>
</evidence>
<organism evidence="1 2">
    <name type="scientific">Stachybotrys chartarum (strain CBS 109288 / IBT 7711)</name>
    <name type="common">Toxic black mold</name>
    <name type="synonym">Stilbospora chartarum</name>
    <dbReference type="NCBI Taxonomy" id="1280523"/>
    <lineage>
        <taxon>Eukaryota</taxon>
        <taxon>Fungi</taxon>
        <taxon>Dikarya</taxon>
        <taxon>Ascomycota</taxon>
        <taxon>Pezizomycotina</taxon>
        <taxon>Sordariomycetes</taxon>
        <taxon>Hypocreomycetidae</taxon>
        <taxon>Hypocreales</taxon>
        <taxon>Stachybotryaceae</taxon>
        <taxon>Stachybotrys</taxon>
    </lineage>
</organism>
<evidence type="ECO:0000313" key="1">
    <source>
        <dbReference type="EMBL" id="KEY75321.1"/>
    </source>
</evidence>
<proteinExistence type="predicted"/>
<gene>
    <name evidence="1" type="ORF">S7711_11270</name>
</gene>
<name>A0A084BCP2_STACB</name>
<dbReference type="HOGENOM" id="CLU_1876783_0_0_1"/>
<dbReference type="EMBL" id="KL647377">
    <property type="protein sequence ID" value="KEY75321.1"/>
    <property type="molecule type" value="Genomic_DNA"/>
</dbReference>
<sequence>MTQPDLPLHGAAASLTGLPCEVLVAVASNLTSLDDVLAFIAVCARLRAVFQGNAYHMSCLAIKHSIECEDVAWTLLLAQENQPLGVARTAFMKPHHVLRLARNAHRLEKAIEWFHKNEMKYIRREYNVADRFSASY</sequence>
<reference evidence="1 2" key="1">
    <citation type="journal article" date="2014" name="BMC Genomics">
        <title>Comparative genome sequencing reveals chemotype-specific gene clusters in the toxigenic black mold Stachybotrys.</title>
        <authorList>
            <person name="Semeiks J."/>
            <person name="Borek D."/>
            <person name="Otwinowski Z."/>
            <person name="Grishin N.V."/>
        </authorList>
    </citation>
    <scope>NUCLEOTIDE SEQUENCE [LARGE SCALE GENOMIC DNA]</scope>
    <source>
        <strain evidence="2">CBS 109288 / IBT 7711</strain>
    </source>
</reference>
<protein>
    <recommendedName>
        <fullName evidence="3">F-box domain-containing protein</fullName>
    </recommendedName>
</protein>